<dbReference type="InterPro" id="IPR004044">
    <property type="entry name" value="KH_dom_type_2"/>
</dbReference>
<protein>
    <recommendedName>
        <fullName evidence="7">KH type-2 domain-containing protein</fullName>
    </recommendedName>
</protein>
<evidence type="ECO:0000256" key="4">
    <source>
        <dbReference type="ARBA" id="ARBA00023134"/>
    </source>
</evidence>
<evidence type="ECO:0000259" key="7">
    <source>
        <dbReference type="PROSITE" id="PS50823"/>
    </source>
</evidence>
<dbReference type="SUPFAM" id="SSF52540">
    <property type="entry name" value="P-loop containing nucleoside triphosphate hydrolases"/>
    <property type="match status" value="1"/>
</dbReference>
<dbReference type="InterPro" id="IPR027417">
    <property type="entry name" value="P-loop_NTPase"/>
</dbReference>
<evidence type="ECO:0000256" key="1">
    <source>
        <dbReference type="ARBA" id="ARBA00007921"/>
    </source>
</evidence>
<accession>A0A0D3JNF1</accession>
<dbReference type="InterPro" id="IPR030388">
    <property type="entry name" value="G_ERA_dom"/>
</dbReference>
<dbReference type="AlphaFoldDB" id="A0A0D3JNF1"/>
<proteinExistence type="inferred from homology"/>
<keyword evidence="2" id="KW-0547">Nucleotide-binding</keyword>
<dbReference type="Gene3D" id="3.40.50.300">
    <property type="entry name" value="P-loop containing nucleotide triphosphate hydrolases"/>
    <property type="match status" value="1"/>
</dbReference>
<dbReference type="PaxDb" id="2903-EOD25036"/>
<evidence type="ECO:0000256" key="3">
    <source>
        <dbReference type="ARBA" id="ARBA00022884"/>
    </source>
</evidence>
<dbReference type="FunFam" id="3.30.300.20:FF:000003">
    <property type="entry name" value="GTPase Era"/>
    <property type="match status" value="1"/>
</dbReference>
<keyword evidence="6" id="KW-0732">Signal</keyword>
<dbReference type="Gene3D" id="3.30.300.20">
    <property type="match status" value="1"/>
</dbReference>
<evidence type="ECO:0000313" key="9">
    <source>
        <dbReference type="Proteomes" id="UP000013827"/>
    </source>
</evidence>
<dbReference type="Pfam" id="PF07650">
    <property type="entry name" value="KH_2"/>
    <property type="match status" value="1"/>
</dbReference>
<evidence type="ECO:0000256" key="5">
    <source>
        <dbReference type="PROSITE-ProRule" id="PRU00118"/>
    </source>
</evidence>
<dbReference type="PANTHER" id="PTHR42698">
    <property type="entry name" value="GTPASE ERA"/>
    <property type="match status" value="1"/>
</dbReference>
<dbReference type="InterPro" id="IPR015946">
    <property type="entry name" value="KH_dom-like_a/b"/>
</dbReference>
<feature type="chain" id="PRO_5044208510" description="KH type-2 domain-containing protein" evidence="6">
    <location>
        <begin position="20"/>
        <end position="355"/>
    </location>
</feature>
<comment type="similarity">
    <text evidence="1">Belongs to the TRAFAC class TrmE-Era-EngA-EngB-Septin-like GTPase superfamily. Era GTPase family.</text>
</comment>
<dbReference type="GO" id="GO:0043024">
    <property type="term" value="F:ribosomal small subunit binding"/>
    <property type="evidence" value="ECO:0007669"/>
    <property type="project" value="TreeGrafter"/>
</dbReference>
<reference evidence="8" key="2">
    <citation type="submission" date="2024-10" db="UniProtKB">
        <authorList>
            <consortium name="EnsemblProtists"/>
        </authorList>
    </citation>
    <scope>IDENTIFICATION</scope>
</reference>
<dbReference type="STRING" id="2903.R1EQ05"/>
<dbReference type="GO" id="GO:0005829">
    <property type="term" value="C:cytosol"/>
    <property type="evidence" value="ECO:0007669"/>
    <property type="project" value="TreeGrafter"/>
</dbReference>
<dbReference type="eggNOG" id="KOG1423">
    <property type="taxonomic scope" value="Eukaryota"/>
</dbReference>
<feature type="domain" description="KH type-2" evidence="7">
    <location>
        <begin position="263"/>
        <end position="339"/>
    </location>
</feature>
<dbReference type="EnsemblProtists" id="EOD25036">
    <property type="protein sequence ID" value="EOD25036"/>
    <property type="gene ID" value="EMIHUDRAFT_424400"/>
</dbReference>
<dbReference type="CDD" id="cd22534">
    <property type="entry name" value="KH-II_Era"/>
    <property type="match status" value="1"/>
</dbReference>
<dbReference type="InterPro" id="IPR009019">
    <property type="entry name" value="KH_sf_prok-type"/>
</dbReference>
<dbReference type="PANTHER" id="PTHR42698:SF1">
    <property type="entry name" value="GTPASE ERA, MITOCHONDRIAL"/>
    <property type="match status" value="1"/>
</dbReference>
<dbReference type="InterPro" id="IPR005662">
    <property type="entry name" value="GTPase_Era-like"/>
</dbReference>
<dbReference type="Proteomes" id="UP000013827">
    <property type="component" value="Unassembled WGS sequence"/>
</dbReference>
<feature type="signal peptide" evidence="6">
    <location>
        <begin position="1"/>
        <end position="19"/>
    </location>
</feature>
<sequence length="355" mass="39238">MTPFLFLSPLLAGVTTCPAAWRGHVAPRLQPVRAAVEDSAEPAPHRAGFVSIIGMPNVGKSTLMNRLVGERLAIMTPKAGTTRHRILGILNGDDYQLIYSDTPGIYSEPQYKLQEGMMAAARASLSLALRPASPPQHRHRRPPSLQGWEDEAILRQVEAQACPLIVLLNKELLDSWQQRFPQAPPEPLSAPFSPSPPCPPAASLQASVLPVSAETGEGSEALLARVRACLPLHEPFFPKDQLTDRPERFFAAEMLREAIFTGYRQEVPYSCEVAITAFKELDEIIRVKATIFVSHETQQGIVIGRKGAALKAVGSKARKEMEAFFCKQVYLQTSVKVRKDWRQDPAALRDFGYTH</sequence>
<dbReference type="GO" id="GO:0005525">
    <property type="term" value="F:GTP binding"/>
    <property type="evidence" value="ECO:0007669"/>
    <property type="project" value="UniProtKB-KW"/>
</dbReference>
<dbReference type="CDD" id="cd04163">
    <property type="entry name" value="Era"/>
    <property type="match status" value="1"/>
</dbReference>
<dbReference type="HAMAP" id="MF_00367">
    <property type="entry name" value="GTPase_Era"/>
    <property type="match status" value="1"/>
</dbReference>
<evidence type="ECO:0000256" key="6">
    <source>
        <dbReference type="SAM" id="SignalP"/>
    </source>
</evidence>
<organism evidence="8 9">
    <name type="scientific">Emiliania huxleyi (strain CCMP1516)</name>
    <dbReference type="NCBI Taxonomy" id="280463"/>
    <lineage>
        <taxon>Eukaryota</taxon>
        <taxon>Haptista</taxon>
        <taxon>Haptophyta</taxon>
        <taxon>Prymnesiophyceae</taxon>
        <taxon>Isochrysidales</taxon>
        <taxon>Noelaerhabdaceae</taxon>
        <taxon>Emiliania</taxon>
    </lineage>
</organism>
<evidence type="ECO:0000313" key="8">
    <source>
        <dbReference type="EnsemblProtists" id="EOD25036"/>
    </source>
</evidence>
<keyword evidence="4" id="KW-0342">GTP-binding</keyword>
<dbReference type="GO" id="GO:0000028">
    <property type="term" value="P:ribosomal small subunit assembly"/>
    <property type="evidence" value="ECO:0007669"/>
    <property type="project" value="TreeGrafter"/>
</dbReference>
<dbReference type="InterPro" id="IPR006073">
    <property type="entry name" value="GTP-bd"/>
</dbReference>
<dbReference type="NCBIfam" id="NF000908">
    <property type="entry name" value="PRK00089.1"/>
    <property type="match status" value="1"/>
</dbReference>
<dbReference type="PROSITE" id="PS50823">
    <property type="entry name" value="KH_TYPE_2"/>
    <property type="match status" value="1"/>
</dbReference>
<dbReference type="Pfam" id="PF01926">
    <property type="entry name" value="MMR_HSR1"/>
    <property type="match status" value="1"/>
</dbReference>
<dbReference type="RefSeq" id="XP_005777465.1">
    <property type="nucleotide sequence ID" value="XM_005777408.1"/>
</dbReference>
<dbReference type="SUPFAM" id="SSF54814">
    <property type="entry name" value="Prokaryotic type KH domain (KH-domain type II)"/>
    <property type="match status" value="1"/>
</dbReference>
<reference evidence="9" key="1">
    <citation type="journal article" date="2013" name="Nature">
        <title>Pan genome of the phytoplankton Emiliania underpins its global distribution.</title>
        <authorList>
            <person name="Read B.A."/>
            <person name="Kegel J."/>
            <person name="Klute M.J."/>
            <person name="Kuo A."/>
            <person name="Lefebvre S.C."/>
            <person name="Maumus F."/>
            <person name="Mayer C."/>
            <person name="Miller J."/>
            <person name="Monier A."/>
            <person name="Salamov A."/>
            <person name="Young J."/>
            <person name="Aguilar M."/>
            <person name="Claverie J.M."/>
            <person name="Frickenhaus S."/>
            <person name="Gonzalez K."/>
            <person name="Herman E.K."/>
            <person name="Lin Y.C."/>
            <person name="Napier J."/>
            <person name="Ogata H."/>
            <person name="Sarno A.F."/>
            <person name="Shmutz J."/>
            <person name="Schroeder D."/>
            <person name="de Vargas C."/>
            <person name="Verret F."/>
            <person name="von Dassow P."/>
            <person name="Valentin K."/>
            <person name="Van de Peer Y."/>
            <person name="Wheeler G."/>
            <person name="Dacks J.B."/>
            <person name="Delwiche C.F."/>
            <person name="Dyhrman S.T."/>
            <person name="Glockner G."/>
            <person name="John U."/>
            <person name="Richards T."/>
            <person name="Worden A.Z."/>
            <person name="Zhang X."/>
            <person name="Grigoriev I.V."/>
            <person name="Allen A.E."/>
            <person name="Bidle K."/>
            <person name="Borodovsky M."/>
            <person name="Bowler C."/>
            <person name="Brownlee C."/>
            <person name="Cock J.M."/>
            <person name="Elias M."/>
            <person name="Gladyshev V.N."/>
            <person name="Groth M."/>
            <person name="Guda C."/>
            <person name="Hadaegh A."/>
            <person name="Iglesias-Rodriguez M.D."/>
            <person name="Jenkins J."/>
            <person name="Jones B.M."/>
            <person name="Lawson T."/>
            <person name="Leese F."/>
            <person name="Lindquist E."/>
            <person name="Lobanov A."/>
            <person name="Lomsadze A."/>
            <person name="Malik S.B."/>
            <person name="Marsh M.E."/>
            <person name="Mackinder L."/>
            <person name="Mock T."/>
            <person name="Mueller-Roeber B."/>
            <person name="Pagarete A."/>
            <person name="Parker M."/>
            <person name="Probert I."/>
            <person name="Quesneville H."/>
            <person name="Raines C."/>
            <person name="Rensing S.A."/>
            <person name="Riano-Pachon D.M."/>
            <person name="Richier S."/>
            <person name="Rokitta S."/>
            <person name="Shiraiwa Y."/>
            <person name="Soanes D.M."/>
            <person name="van der Giezen M."/>
            <person name="Wahlund T.M."/>
            <person name="Williams B."/>
            <person name="Wilson W."/>
            <person name="Wolfe G."/>
            <person name="Wurch L.L."/>
        </authorList>
    </citation>
    <scope>NUCLEOTIDE SEQUENCE</scope>
</reference>
<dbReference type="KEGG" id="ehx:EMIHUDRAFT_424400"/>
<dbReference type="HOGENOM" id="CLU_038009_1_2_1"/>
<keyword evidence="9" id="KW-1185">Reference proteome</keyword>
<dbReference type="GeneID" id="17270581"/>
<dbReference type="GO" id="GO:0019843">
    <property type="term" value="F:rRNA binding"/>
    <property type="evidence" value="ECO:0007669"/>
    <property type="project" value="TreeGrafter"/>
</dbReference>
<evidence type="ECO:0000256" key="2">
    <source>
        <dbReference type="ARBA" id="ARBA00022741"/>
    </source>
</evidence>
<keyword evidence="3 5" id="KW-0694">RNA-binding</keyword>
<name>A0A0D3JNF1_EMIH1</name>